<feature type="compositionally biased region" description="Basic residues" evidence="1">
    <location>
        <begin position="321"/>
        <end position="330"/>
    </location>
</feature>
<gene>
    <name evidence="4" type="ORF">XENOCAPTIV_000160</name>
</gene>
<protein>
    <recommendedName>
        <fullName evidence="3">J domain-containing protein</fullName>
    </recommendedName>
</protein>
<sequence>LIGSLLCNTRKLPVFVHRFVVGKMAEVSQRLGTGVYRLATVGSGQARPLCPKGTSGLLPTICACTQRQFTEEAVQLLKRRATQRNSEKLSRVRKTGNQQKCVFFLGCTSFNIPLGRLSWHPEARQSQTAAKTTLLIKTGCLQEKLFSCMKRPWTRGAVSIRPNTCRSLQQLRTFCTVLFTLADERSECRASLKYLKLHPDVFKASTVSRCYSRRSEEAPLLHRSKNTYYDLLNVSPNATQSQIKTAYYKQSFIYHPDKNLGSKEATQRFSEISEAYTVLGNISLRKKYDRGILSQSDLQSGGTASSKYASSRSKSSQQQQHYHHQQRARRFSQTGGRPMFDFDAFFQAHYGEQLQRERDLRAKKKQMEEMQKERVYKFREKKILEFTLVMLVAMSGIIFISLGKP</sequence>
<dbReference type="PANTHER" id="PTHR44873">
    <property type="entry name" value="DNAJ HOMOLOG SUBFAMILY C MEMBER 30, MITOCHONDRIAL"/>
    <property type="match status" value="1"/>
</dbReference>
<evidence type="ECO:0000256" key="1">
    <source>
        <dbReference type="SAM" id="MobiDB-lite"/>
    </source>
</evidence>
<dbReference type="Proteomes" id="UP001434883">
    <property type="component" value="Unassembled WGS sequence"/>
</dbReference>
<dbReference type="PRINTS" id="PR00625">
    <property type="entry name" value="JDOMAIN"/>
</dbReference>
<feature type="region of interest" description="Disordered" evidence="1">
    <location>
        <begin position="296"/>
        <end position="330"/>
    </location>
</feature>
<feature type="domain" description="J" evidence="3">
    <location>
        <begin position="227"/>
        <end position="292"/>
    </location>
</feature>
<dbReference type="CDD" id="cd06257">
    <property type="entry name" value="DnaJ"/>
    <property type="match status" value="1"/>
</dbReference>
<keyword evidence="5" id="KW-1185">Reference proteome</keyword>
<dbReference type="PROSITE" id="PS50076">
    <property type="entry name" value="DNAJ_2"/>
    <property type="match status" value="1"/>
</dbReference>
<comment type="caution">
    <text evidence="4">The sequence shown here is derived from an EMBL/GenBank/DDBJ whole genome shotgun (WGS) entry which is preliminary data.</text>
</comment>
<keyword evidence="2" id="KW-1133">Transmembrane helix</keyword>
<dbReference type="PANTHER" id="PTHR44873:SF1">
    <property type="entry name" value="DNAJ HOMOLOG SUBFAMILY C MEMBER 30, MITOCHONDRIAL"/>
    <property type="match status" value="1"/>
</dbReference>
<dbReference type="InterPro" id="IPR001623">
    <property type="entry name" value="DnaJ_domain"/>
</dbReference>
<evidence type="ECO:0000259" key="3">
    <source>
        <dbReference type="PROSITE" id="PS50076"/>
    </source>
</evidence>
<dbReference type="Gene3D" id="1.10.287.110">
    <property type="entry name" value="DnaJ domain"/>
    <property type="match status" value="1"/>
</dbReference>
<dbReference type="InterPro" id="IPR036869">
    <property type="entry name" value="J_dom_sf"/>
</dbReference>
<evidence type="ECO:0000313" key="4">
    <source>
        <dbReference type="EMBL" id="MEQ2191620.1"/>
    </source>
</evidence>
<accession>A0ABV0Q750</accession>
<dbReference type="Pfam" id="PF00226">
    <property type="entry name" value="DnaJ"/>
    <property type="match status" value="1"/>
</dbReference>
<dbReference type="EMBL" id="JAHRIN010001010">
    <property type="protein sequence ID" value="MEQ2191620.1"/>
    <property type="molecule type" value="Genomic_DNA"/>
</dbReference>
<organism evidence="4 5">
    <name type="scientific">Xenoophorus captivus</name>
    <dbReference type="NCBI Taxonomy" id="1517983"/>
    <lineage>
        <taxon>Eukaryota</taxon>
        <taxon>Metazoa</taxon>
        <taxon>Chordata</taxon>
        <taxon>Craniata</taxon>
        <taxon>Vertebrata</taxon>
        <taxon>Euteleostomi</taxon>
        <taxon>Actinopterygii</taxon>
        <taxon>Neopterygii</taxon>
        <taxon>Teleostei</taxon>
        <taxon>Neoteleostei</taxon>
        <taxon>Acanthomorphata</taxon>
        <taxon>Ovalentaria</taxon>
        <taxon>Atherinomorphae</taxon>
        <taxon>Cyprinodontiformes</taxon>
        <taxon>Goodeidae</taxon>
        <taxon>Xenoophorus</taxon>
    </lineage>
</organism>
<feature type="compositionally biased region" description="Low complexity" evidence="1">
    <location>
        <begin position="304"/>
        <end position="320"/>
    </location>
</feature>
<dbReference type="SMART" id="SM00271">
    <property type="entry name" value="DnaJ"/>
    <property type="match status" value="1"/>
</dbReference>
<dbReference type="SUPFAM" id="SSF46565">
    <property type="entry name" value="Chaperone J-domain"/>
    <property type="match status" value="1"/>
</dbReference>
<feature type="transmembrane region" description="Helical" evidence="2">
    <location>
        <begin position="383"/>
        <end position="402"/>
    </location>
</feature>
<feature type="non-terminal residue" evidence="4">
    <location>
        <position position="1"/>
    </location>
</feature>
<dbReference type="InterPro" id="IPR053025">
    <property type="entry name" value="Mito_ATP_Synthase-Asso"/>
</dbReference>
<name>A0ABV0Q750_9TELE</name>
<keyword evidence="2" id="KW-0472">Membrane</keyword>
<keyword evidence="2" id="KW-0812">Transmembrane</keyword>
<proteinExistence type="predicted"/>
<reference evidence="4 5" key="1">
    <citation type="submission" date="2021-06" db="EMBL/GenBank/DDBJ databases">
        <authorList>
            <person name="Palmer J.M."/>
        </authorList>
    </citation>
    <scope>NUCLEOTIDE SEQUENCE [LARGE SCALE GENOMIC DNA]</scope>
    <source>
        <strain evidence="4 5">XC_2019</strain>
        <tissue evidence="4">Muscle</tissue>
    </source>
</reference>
<evidence type="ECO:0000313" key="5">
    <source>
        <dbReference type="Proteomes" id="UP001434883"/>
    </source>
</evidence>
<evidence type="ECO:0000256" key="2">
    <source>
        <dbReference type="SAM" id="Phobius"/>
    </source>
</evidence>